<dbReference type="PRINTS" id="PR00105">
    <property type="entry name" value="C5METTRFRASE"/>
</dbReference>
<dbReference type="Proteomes" id="UP000663124">
    <property type="component" value="Chromosome 1"/>
</dbReference>
<gene>
    <name evidence="8" type="ORF">Lepto782_16030</name>
</gene>
<dbReference type="GO" id="GO:0003677">
    <property type="term" value="F:DNA binding"/>
    <property type="evidence" value="ECO:0007669"/>
    <property type="project" value="TreeGrafter"/>
</dbReference>
<dbReference type="PROSITE" id="PS51679">
    <property type="entry name" value="SAM_MT_C5"/>
    <property type="match status" value="1"/>
</dbReference>
<dbReference type="PANTHER" id="PTHR10629:SF52">
    <property type="entry name" value="DNA (CYTOSINE-5)-METHYLTRANSFERASE 1"/>
    <property type="match status" value="1"/>
</dbReference>
<organism evidence="8 9">
    <name type="scientific">Leptospira interrogans serovar Canicola</name>
    <dbReference type="NCBI Taxonomy" id="211880"/>
    <lineage>
        <taxon>Bacteria</taxon>
        <taxon>Pseudomonadati</taxon>
        <taxon>Spirochaetota</taxon>
        <taxon>Spirochaetia</taxon>
        <taxon>Leptospirales</taxon>
        <taxon>Leptospiraceae</taxon>
        <taxon>Leptospira</taxon>
    </lineage>
</organism>
<evidence type="ECO:0000256" key="4">
    <source>
        <dbReference type="ARBA" id="ARBA00022691"/>
    </source>
</evidence>
<dbReference type="GO" id="GO:0009307">
    <property type="term" value="P:DNA restriction-modification system"/>
    <property type="evidence" value="ECO:0007669"/>
    <property type="project" value="UniProtKB-KW"/>
</dbReference>
<feature type="active site" evidence="7">
    <location>
        <position position="77"/>
    </location>
</feature>
<dbReference type="InterPro" id="IPR031303">
    <property type="entry name" value="C5_meth_CS"/>
</dbReference>
<dbReference type="GO" id="GO:0044027">
    <property type="term" value="P:negative regulation of gene expression via chromosomal CpG island methylation"/>
    <property type="evidence" value="ECO:0007669"/>
    <property type="project" value="TreeGrafter"/>
</dbReference>
<dbReference type="GO" id="GO:0032259">
    <property type="term" value="P:methylation"/>
    <property type="evidence" value="ECO:0007669"/>
    <property type="project" value="UniProtKB-KW"/>
</dbReference>
<evidence type="ECO:0000256" key="3">
    <source>
        <dbReference type="ARBA" id="ARBA00022679"/>
    </source>
</evidence>
<proteinExistence type="inferred from homology"/>
<name>A0AAP9WDP2_LEPIR</name>
<evidence type="ECO:0000256" key="6">
    <source>
        <dbReference type="ARBA" id="ARBA00047422"/>
    </source>
</evidence>
<dbReference type="RefSeq" id="WP_061234332.1">
    <property type="nucleotide sequence ID" value="NZ_CP043884.1"/>
</dbReference>
<dbReference type="EMBL" id="CP043884">
    <property type="protein sequence ID" value="QOI43608.1"/>
    <property type="molecule type" value="Genomic_DNA"/>
</dbReference>
<dbReference type="Gene3D" id="3.90.120.10">
    <property type="entry name" value="DNA Methylase, subunit A, domain 2"/>
    <property type="match status" value="1"/>
</dbReference>
<dbReference type="SUPFAM" id="SSF53335">
    <property type="entry name" value="S-adenosyl-L-methionine-dependent methyltransferases"/>
    <property type="match status" value="1"/>
</dbReference>
<dbReference type="InterPro" id="IPR050390">
    <property type="entry name" value="C5-Methyltransferase"/>
</dbReference>
<keyword evidence="2 7" id="KW-0489">Methyltransferase</keyword>
<dbReference type="InterPro" id="IPR029063">
    <property type="entry name" value="SAM-dependent_MTases_sf"/>
</dbReference>
<evidence type="ECO:0000256" key="2">
    <source>
        <dbReference type="ARBA" id="ARBA00022603"/>
    </source>
</evidence>
<dbReference type="Gene3D" id="3.40.50.150">
    <property type="entry name" value="Vaccinia Virus protein VP39"/>
    <property type="match status" value="1"/>
</dbReference>
<dbReference type="EC" id="2.1.1.37" evidence="1"/>
<evidence type="ECO:0000256" key="5">
    <source>
        <dbReference type="ARBA" id="ARBA00022747"/>
    </source>
</evidence>
<dbReference type="REBASE" id="449563">
    <property type="entry name" value="M.Lin782ORF16030P"/>
</dbReference>
<dbReference type="PROSITE" id="PS00094">
    <property type="entry name" value="C5_MTASE_1"/>
    <property type="match status" value="1"/>
</dbReference>
<dbReference type="PANTHER" id="PTHR10629">
    <property type="entry name" value="CYTOSINE-SPECIFIC METHYLTRANSFERASE"/>
    <property type="match status" value="1"/>
</dbReference>
<dbReference type="AlphaFoldDB" id="A0AAP9WDP2"/>
<dbReference type="InterPro" id="IPR018117">
    <property type="entry name" value="C5_DNA_meth_AS"/>
</dbReference>
<dbReference type="InterPro" id="IPR001525">
    <property type="entry name" value="C5_MeTfrase"/>
</dbReference>
<dbReference type="GO" id="GO:0003886">
    <property type="term" value="F:DNA (cytosine-5-)-methyltransferase activity"/>
    <property type="evidence" value="ECO:0007669"/>
    <property type="project" value="UniProtKB-EC"/>
</dbReference>
<keyword evidence="5" id="KW-0680">Restriction system</keyword>
<comment type="catalytic activity">
    <reaction evidence="6">
        <text>a 2'-deoxycytidine in DNA + S-adenosyl-L-methionine = a 5-methyl-2'-deoxycytidine in DNA + S-adenosyl-L-homocysteine + H(+)</text>
        <dbReference type="Rhea" id="RHEA:13681"/>
        <dbReference type="Rhea" id="RHEA-COMP:11369"/>
        <dbReference type="Rhea" id="RHEA-COMP:11370"/>
        <dbReference type="ChEBI" id="CHEBI:15378"/>
        <dbReference type="ChEBI" id="CHEBI:57856"/>
        <dbReference type="ChEBI" id="CHEBI:59789"/>
        <dbReference type="ChEBI" id="CHEBI:85452"/>
        <dbReference type="ChEBI" id="CHEBI:85454"/>
        <dbReference type="EC" id="2.1.1.37"/>
    </reaction>
</comment>
<protein>
    <recommendedName>
        <fullName evidence="1">DNA (cytosine-5-)-methyltransferase</fullName>
        <ecNumber evidence="1">2.1.1.37</ecNumber>
    </recommendedName>
</protein>
<evidence type="ECO:0000256" key="1">
    <source>
        <dbReference type="ARBA" id="ARBA00011975"/>
    </source>
</evidence>
<sequence length="379" mass="43503">MRAIELFAGGGGLSVALKSNQINPSVMVEWDRYACATLRNNFLKANSTTEIFEGDIRNYDFTSFENKVELVTGGPPCQPFSLGGKHKGFNDERDLFAEATRAISEVKPKAFIFENVKGLTRRLFAEYFEYIYLQMTYPLLRRKKGESWIIHWKKLEKYHTSNKLSDLQYQVVYRVLNSADYGVPQKRERIFFVGFRSDISVNWSFPEVTHSKEALEYSKWVTGDYWEKHNINIPKISKGKNGYQFQELFKPEKKPWLTVRDSISNLPDPRENHNIKNHEYKGNAKQYKGHTGSFLDEPAKTIKAGVHGVPGGENMLVDEKGKARYFSVREAARIQTFPDHYSFVGSWTESLRQIGNAVPVKLAANISDSVKKALLKSKF</sequence>
<keyword evidence="3 7" id="KW-0808">Transferase</keyword>
<evidence type="ECO:0000256" key="7">
    <source>
        <dbReference type="PROSITE-ProRule" id="PRU01016"/>
    </source>
</evidence>
<evidence type="ECO:0000313" key="9">
    <source>
        <dbReference type="Proteomes" id="UP000663124"/>
    </source>
</evidence>
<reference evidence="8" key="1">
    <citation type="submission" date="2019-09" db="EMBL/GenBank/DDBJ databases">
        <title>Comparative Genomics of Leptospira interrogans Reveals Genome Plasticity - A Common Adaptive Strategy for Survival in Various Hosts.</title>
        <authorList>
            <person name="Ramli S.R."/>
            <person name="Bunk B."/>
            <person name="Goris M."/>
            <person name="Bhuju S."/>
            <person name="Jarek M."/>
            <person name="Sproer C."/>
            <person name="Mustakim S."/>
            <person name="Strommenger B."/>
            <person name="Pessler F."/>
        </authorList>
    </citation>
    <scope>NUCLEOTIDE SEQUENCE</scope>
    <source>
        <strain evidence="8">782</strain>
    </source>
</reference>
<accession>A0AAP9WDP2</accession>
<comment type="similarity">
    <text evidence="7">Belongs to the class I-like SAM-binding methyltransferase superfamily. C5-methyltransferase family.</text>
</comment>
<evidence type="ECO:0000313" key="8">
    <source>
        <dbReference type="EMBL" id="QOI43608.1"/>
    </source>
</evidence>
<dbReference type="Pfam" id="PF00145">
    <property type="entry name" value="DNA_methylase"/>
    <property type="match status" value="2"/>
</dbReference>
<dbReference type="PROSITE" id="PS00095">
    <property type="entry name" value="C5_MTASE_2"/>
    <property type="match status" value="1"/>
</dbReference>
<keyword evidence="4 7" id="KW-0949">S-adenosyl-L-methionine</keyword>